<proteinExistence type="inferred from homology"/>
<dbReference type="InterPro" id="IPR010619">
    <property type="entry name" value="ThrE-like_N"/>
</dbReference>
<feature type="transmembrane region" description="Helical" evidence="7">
    <location>
        <begin position="164"/>
        <end position="182"/>
    </location>
</feature>
<keyword evidence="4 7" id="KW-0472">Membrane</keyword>
<evidence type="ECO:0000256" key="2">
    <source>
        <dbReference type="ARBA" id="ARBA00022692"/>
    </source>
</evidence>
<gene>
    <name evidence="10" type="ORF">Rcae01_02659</name>
</gene>
<evidence type="ECO:0008006" key="12">
    <source>
        <dbReference type="Google" id="ProtNLM"/>
    </source>
</evidence>
<evidence type="ECO:0000259" key="8">
    <source>
        <dbReference type="Pfam" id="PF06738"/>
    </source>
</evidence>
<dbReference type="PANTHER" id="PTHR31082">
    <property type="entry name" value="PHEROMONE-REGULATED MEMBRANE PROTEIN 10"/>
    <property type="match status" value="1"/>
</dbReference>
<evidence type="ECO:0000313" key="10">
    <source>
        <dbReference type="EMBL" id="GAA5507204.1"/>
    </source>
</evidence>
<sequence length="428" mass="45980">MSGLRFPTPNPWQNSLSQSDAVPSEPSTPTGKSAINAFLIHAAMILHRYGTPSHRLERVMTQVASSLGVEAVFLYTPTALVISITNGANEETVVRRVDSREMHVDKLFQADDVLGKLERGEITIKIAASRLREIDHSEPTYRFIPFAIACATGCGVLATLFQGSLAEVLAAMVIGLVIAVIERTAERFSGEPSLLHPISGFVAAILSLAIARFVVPIDDRLVTLAGLVVLLPGLRLTVALTELAVGHLSAGVARLAGAIVMLFTLLLGAAIAWRFALPWRDIPEKIAVTGTYWQWIALLIAPMAFAIIFQARMAQWPAIFSVSMLGILVLRSVDPHYGSEVASFSAALAVGCGSNLYARFRGRPALIVQTPAMIILVPGSFGYRSLIAMLDHETIAGIEIGFHTVMIAMCLVGGLLMSNALVPPNRIL</sequence>
<dbReference type="Pfam" id="PF06738">
    <property type="entry name" value="ThrE"/>
    <property type="match status" value="1"/>
</dbReference>
<feature type="transmembrane region" description="Helical" evidence="7">
    <location>
        <begin position="316"/>
        <end position="333"/>
    </location>
</feature>
<comment type="subcellular location">
    <subcellularLocation>
        <location evidence="1">Membrane</location>
        <topology evidence="1">Multi-pass membrane protein</topology>
    </subcellularLocation>
</comment>
<feature type="region of interest" description="Disordered" evidence="6">
    <location>
        <begin position="1"/>
        <end position="29"/>
    </location>
</feature>
<dbReference type="Pfam" id="PF12821">
    <property type="entry name" value="ThrE_2"/>
    <property type="match status" value="1"/>
</dbReference>
<dbReference type="InterPro" id="IPR024528">
    <property type="entry name" value="ThrE_2"/>
</dbReference>
<dbReference type="EMBL" id="BAABRO010000005">
    <property type="protein sequence ID" value="GAA5507204.1"/>
    <property type="molecule type" value="Genomic_DNA"/>
</dbReference>
<protein>
    <recommendedName>
        <fullName evidence="12">Threonine/serine exporter family protein</fullName>
    </recommendedName>
</protein>
<feature type="transmembrane region" description="Helical" evidence="7">
    <location>
        <begin position="395"/>
        <end position="422"/>
    </location>
</feature>
<comment type="caution">
    <text evidence="10">The sequence shown here is derived from an EMBL/GenBank/DDBJ whole genome shotgun (WGS) entry which is preliminary data.</text>
</comment>
<feature type="domain" description="Threonine/Serine exporter ThrE" evidence="9">
    <location>
        <begin position="296"/>
        <end position="419"/>
    </location>
</feature>
<keyword evidence="3 7" id="KW-1133">Transmembrane helix</keyword>
<organism evidence="10 11">
    <name type="scientific">Novipirellula caenicola</name>
    <dbReference type="NCBI Taxonomy" id="1536901"/>
    <lineage>
        <taxon>Bacteria</taxon>
        <taxon>Pseudomonadati</taxon>
        <taxon>Planctomycetota</taxon>
        <taxon>Planctomycetia</taxon>
        <taxon>Pirellulales</taxon>
        <taxon>Pirellulaceae</taxon>
        <taxon>Novipirellula</taxon>
    </lineage>
</organism>
<feature type="transmembrane region" description="Helical" evidence="7">
    <location>
        <begin position="365"/>
        <end position="383"/>
    </location>
</feature>
<comment type="similarity">
    <text evidence="5">Belongs to the ThrE exporter (TC 2.A.79) family.</text>
</comment>
<evidence type="ECO:0000256" key="5">
    <source>
        <dbReference type="ARBA" id="ARBA00034125"/>
    </source>
</evidence>
<dbReference type="PANTHER" id="PTHR31082:SF4">
    <property type="entry name" value="PHEROMONE-REGULATED MEMBRANE PROTEIN 10"/>
    <property type="match status" value="1"/>
</dbReference>
<dbReference type="Proteomes" id="UP001416858">
    <property type="component" value="Unassembled WGS sequence"/>
</dbReference>
<feature type="domain" description="Threonine/serine exporter-like N-terminal" evidence="8">
    <location>
        <begin position="38"/>
        <end position="275"/>
    </location>
</feature>
<evidence type="ECO:0000313" key="11">
    <source>
        <dbReference type="Proteomes" id="UP001416858"/>
    </source>
</evidence>
<keyword evidence="2 7" id="KW-0812">Transmembrane</keyword>
<evidence type="ECO:0000256" key="1">
    <source>
        <dbReference type="ARBA" id="ARBA00004141"/>
    </source>
</evidence>
<feature type="transmembrane region" description="Helical" evidence="7">
    <location>
        <begin position="221"/>
        <end position="240"/>
    </location>
</feature>
<accession>A0ABP9VPU4</accession>
<evidence type="ECO:0000256" key="4">
    <source>
        <dbReference type="ARBA" id="ARBA00023136"/>
    </source>
</evidence>
<evidence type="ECO:0000256" key="7">
    <source>
        <dbReference type="SAM" id="Phobius"/>
    </source>
</evidence>
<feature type="compositionally biased region" description="Polar residues" evidence="6">
    <location>
        <begin position="11"/>
        <end position="29"/>
    </location>
</feature>
<dbReference type="InterPro" id="IPR051361">
    <property type="entry name" value="ThrE/Ser_Exporter"/>
</dbReference>
<evidence type="ECO:0000256" key="3">
    <source>
        <dbReference type="ARBA" id="ARBA00022989"/>
    </source>
</evidence>
<feature type="transmembrane region" description="Helical" evidence="7">
    <location>
        <begin position="252"/>
        <end position="272"/>
    </location>
</feature>
<feature type="transmembrane region" description="Helical" evidence="7">
    <location>
        <begin position="194"/>
        <end position="215"/>
    </location>
</feature>
<feature type="transmembrane region" description="Helical" evidence="7">
    <location>
        <begin position="292"/>
        <end position="309"/>
    </location>
</feature>
<evidence type="ECO:0000259" key="9">
    <source>
        <dbReference type="Pfam" id="PF12821"/>
    </source>
</evidence>
<name>A0ABP9VPU4_9BACT</name>
<reference evidence="10 11" key="1">
    <citation type="submission" date="2024-02" db="EMBL/GenBank/DDBJ databases">
        <title>Rhodopirellula caenicola NBRC 110016.</title>
        <authorList>
            <person name="Ichikawa N."/>
            <person name="Katano-Makiyama Y."/>
            <person name="Hidaka K."/>
        </authorList>
    </citation>
    <scope>NUCLEOTIDE SEQUENCE [LARGE SCALE GENOMIC DNA]</scope>
    <source>
        <strain evidence="10 11">NBRC 110016</strain>
    </source>
</reference>
<evidence type="ECO:0000256" key="6">
    <source>
        <dbReference type="SAM" id="MobiDB-lite"/>
    </source>
</evidence>
<keyword evidence="11" id="KW-1185">Reference proteome</keyword>
<dbReference type="RefSeq" id="WP_345684089.1">
    <property type="nucleotide sequence ID" value="NZ_BAABRO010000005.1"/>
</dbReference>